<dbReference type="GO" id="GO:0003684">
    <property type="term" value="F:damaged DNA binding"/>
    <property type="evidence" value="ECO:0007669"/>
    <property type="project" value="InterPro"/>
</dbReference>
<dbReference type="Proteomes" id="UP001058974">
    <property type="component" value="Chromosome 2"/>
</dbReference>
<evidence type="ECO:0000313" key="15">
    <source>
        <dbReference type="EMBL" id="KAI5433211.1"/>
    </source>
</evidence>
<keyword evidence="8" id="KW-0460">Magnesium</keyword>
<feature type="compositionally biased region" description="Basic residues" evidence="13">
    <location>
        <begin position="573"/>
        <end position="585"/>
    </location>
</feature>
<evidence type="ECO:0000256" key="12">
    <source>
        <dbReference type="ARBA" id="ARBA00049244"/>
    </source>
</evidence>
<comment type="catalytic activity">
    <reaction evidence="12">
        <text>DNA(n) + a 2'-deoxyribonucleoside 5'-triphosphate = DNA(n+1) + diphosphate</text>
        <dbReference type="Rhea" id="RHEA:22508"/>
        <dbReference type="Rhea" id="RHEA-COMP:17339"/>
        <dbReference type="Rhea" id="RHEA-COMP:17340"/>
        <dbReference type="ChEBI" id="CHEBI:33019"/>
        <dbReference type="ChEBI" id="CHEBI:61560"/>
        <dbReference type="ChEBI" id="CHEBI:173112"/>
        <dbReference type="EC" id="2.7.7.7"/>
    </reaction>
</comment>
<keyword evidence="3" id="KW-0808">Transferase</keyword>
<evidence type="ECO:0000256" key="7">
    <source>
        <dbReference type="ARBA" id="ARBA00022763"/>
    </source>
</evidence>
<evidence type="ECO:0000256" key="4">
    <source>
        <dbReference type="ARBA" id="ARBA00022695"/>
    </source>
</evidence>
<comment type="subcellular location">
    <subcellularLocation>
        <location evidence="1">Nucleus</location>
    </subcellularLocation>
</comment>
<keyword evidence="9" id="KW-0239">DNA-directed DNA polymerase</keyword>
<dbReference type="Pfam" id="PF18439">
    <property type="entry name" value="zf_UBZ"/>
    <property type="match status" value="1"/>
</dbReference>
<proteinExistence type="predicted"/>
<dbReference type="PANTHER" id="PTHR47604">
    <property type="entry name" value="ADENYLYL CYCLASE"/>
    <property type="match status" value="1"/>
</dbReference>
<dbReference type="GO" id="GO:0006260">
    <property type="term" value="P:DNA replication"/>
    <property type="evidence" value="ECO:0007669"/>
    <property type="project" value="UniProtKB-KW"/>
</dbReference>
<keyword evidence="5" id="KW-0235">DNA replication</keyword>
<dbReference type="PROSITE" id="PS51907">
    <property type="entry name" value="ZF_UBZ3"/>
    <property type="match status" value="1"/>
</dbReference>
<evidence type="ECO:0000256" key="11">
    <source>
        <dbReference type="ARBA" id="ARBA00023242"/>
    </source>
</evidence>
<sequence length="602" mass="68469">MQAVSNSRRVSRLLQSPIFLSFHLRSTEQPFLSGLAQRNYSPGVDNVEETPTEAVKDLYDKMLQSVNVKRSMPPNAWLWSMIENCKHRHDISLLFDVLQNLRRFRLSNLRIHDDFNCSLCWEVTKACVHAGALDFGKKALWKHNVYGLAPSVASAHHILTYAKNHNDTNLLVEVMKLLKRNDLPLQPGTADIVFSICYNTDEWELINKYAKRFVKAGVKLRQTSFETWMGFAAKRDFFYSVGLGLGKTDSPQASFRKSISNERTFSATEDEVLLQKKLDKCLVILNHKKDEPCKLMFAVELAEMLSTDMQKEGLHGRTLTLKLKTTSFEVRNRAVTLQNYINSSEDILKHASKLLKAELPVSVRLIGLRVSQFNGDKSGSGATPDRTQKTITNFITSGEANRKKDPFSDVTDHDFISDIETDPSIDVGHTSQLDSRDPFDGNHSLDVNHQSYTLWKNDGAEKVQTSGNDAASSHHSACTEMLGSTSFQGKFEGKNVNDGSNLLEEDRLNSCQETTMLWLNDYKCSLCGIELPPSFVEERLEHSDFHFAEKLQKEESSIRQTSIPIQSQDQKHRINRQSKSKKQKLSQREGRYTPIDYFFVKE</sequence>
<dbReference type="Gene3D" id="3.30.1490.100">
    <property type="entry name" value="DNA polymerase, Y-family, little finger domain"/>
    <property type="match status" value="1"/>
</dbReference>
<evidence type="ECO:0000256" key="3">
    <source>
        <dbReference type="ARBA" id="ARBA00022679"/>
    </source>
</evidence>
<keyword evidence="10" id="KW-0234">DNA repair</keyword>
<dbReference type="Gene3D" id="1.25.40.10">
    <property type="entry name" value="Tetratricopeptide repeat domain"/>
    <property type="match status" value="1"/>
</dbReference>
<feature type="domain" description="UBZ3-type" evidence="14">
    <location>
        <begin position="517"/>
        <end position="554"/>
    </location>
</feature>
<name>A0A9D4Y566_PEA</name>
<evidence type="ECO:0000259" key="14">
    <source>
        <dbReference type="PROSITE" id="PS51907"/>
    </source>
</evidence>
<dbReference type="AlphaFoldDB" id="A0A9D4Y566"/>
<evidence type="ECO:0000256" key="1">
    <source>
        <dbReference type="ARBA" id="ARBA00004123"/>
    </source>
</evidence>
<keyword evidence="7" id="KW-0227">DNA damage</keyword>
<feature type="region of interest" description="Disordered" evidence="13">
    <location>
        <begin position="419"/>
        <end position="442"/>
    </location>
</feature>
<evidence type="ECO:0000256" key="9">
    <source>
        <dbReference type="ARBA" id="ARBA00022932"/>
    </source>
</evidence>
<dbReference type="GO" id="GO:0046872">
    <property type="term" value="F:metal ion binding"/>
    <property type="evidence" value="ECO:0007669"/>
    <property type="project" value="UniProtKB-KW"/>
</dbReference>
<dbReference type="PANTHER" id="PTHR47604:SF1">
    <property type="entry name" value="ADENYLYL CYCLASE"/>
    <property type="match status" value="1"/>
</dbReference>
<evidence type="ECO:0000256" key="8">
    <source>
        <dbReference type="ARBA" id="ARBA00022842"/>
    </source>
</evidence>
<dbReference type="Gramene" id="Psat02G0048000-T1">
    <property type="protein sequence ID" value="KAI5433211.1"/>
    <property type="gene ID" value="KIW84_020480"/>
</dbReference>
<evidence type="ECO:0000256" key="5">
    <source>
        <dbReference type="ARBA" id="ARBA00022705"/>
    </source>
</evidence>
<organism evidence="15 16">
    <name type="scientific">Pisum sativum</name>
    <name type="common">Garden pea</name>
    <name type="synonym">Lathyrus oleraceus</name>
    <dbReference type="NCBI Taxonomy" id="3888"/>
    <lineage>
        <taxon>Eukaryota</taxon>
        <taxon>Viridiplantae</taxon>
        <taxon>Streptophyta</taxon>
        <taxon>Embryophyta</taxon>
        <taxon>Tracheophyta</taxon>
        <taxon>Spermatophyta</taxon>
        <taxon>Magnoliopsida</taxon>
        <taxon>eudicotyledons</taxon>
        <taxon>Gunneridae</taxon>
        <taxon>Pentapetalae</taxon>
        <taxon>rosids</taxon>
        <taxon>fabids</taxon>
        <taxon>Fabales</taxon>
        <taxon>Fabaceae</taxon>
        <taxon>Papilionoideae</taxon>
        <taxon>50 kb inversion clade</taxon>
        <taxon>NPAAA clade</taxon>
        <taxon>Hologalegina</taxon>
        <taxon>IRL clade</taxon>
        <taxon>Fabeae</taxon>
        <taxon>Lathyrus</taxon>
    </lineage>
</organism>
<dbReference type="GO" id="GO:0003887">
    <property type="term" value="F:DNA-directed DNA polymerase activity"/>
    <property type="evidence" value="ECO:0007669"/>
    <property type="project" value="UniProtKB-KW"/>
</dbReference>
<dbReference type="EMBL" id="JAMSHJ010000002">
    <property type="protein sequence ID" value="KAI5433211.1"/>
    <property type="molecule type" value="Genomic_DNA"/>
</dbReference>
<dbReference type="GO" id="GO:0005634">
    <property type="term" value="C:nucleus"/>
    <property type="evidence" value="ECO:0007669"/>
    <property type="project" value="UniProtKB-SubCell"/>
</dbReference>
<dbReference type="Pfam" id="PF11799">
    <property type="entry name" value="IMS_C"/>
    <property type="match status" value="1"/>
</dbReference>
<dbReference type="GO" id="GO:0006281">
    <property type="term" value="P:DNA repair"/>
    <property type="evidence" value="ECO:0007669"/>
    <property type="project" value="UniProtKB-KW"/>
</dbReference>
<dbReference type="InterPro" id="IPR011990">
    <property type="entry name" value="TPR-like_helical_dom_sf"/>
</dbReference>
<feature type="compositionally biased region" description="Polar residues" evidence="13">
    <location>
        <begin position="558"/>
        <end position="568"/>
    </location>
</feature>
<keyword evidence="4" id="KW-0548">Nucleotidyltransferase</keyword>
<evidence type="ECO:0000256" key="10">
    <source>
        <dbReference type="ARBA" id="ARBA00023204"/>
    </source>
</evidence>
<dbReference type="InterPro" id="IPR017961">
    <property type="entry name" value="DNA_pol_Y-fam_little_finger"/>
</dbReference>
<reference evidence="15 16" key="1">
    <citation type="journal article" date="2022" name="Nat. Genet.">
        <title>Improved pea reference genome and pan-genome highlight genomic features and evolutionary characteristics.</title>
        <authorList>
            <person name="Yang T."/>
            <person name="Liu R."/>
            <person name="Luo Y."/>
            <person name="Hu S."/>
            <person name="Wang D."/>
            <person name="Wang C."/>
            <person name="Pandey M.K."/>
            <person name="Ge S."/>
            <person name="Xu Q."/>
            <person name="Li N."/>
            <person name="Li G."/>
            <person name="Huang Y."/>
            <person name="Saxena R.K."/>
            <person name="Ji Y."/>
            <person name="Li M."/>
            <person name="Yan X."/>
            <person name="He Y."/>
            <person name="Liu Y."/>
            <person name="Wang X."/>
            <person name="Xiang C."/>
            <person name="Varshney R.K."/>
            <person name="Ding H."/>
            <person name="Gao S."/>
            <person name="Zong X."/>
        </authorList>
    </citation>
    <scope>NUCLEOTIDE SEQUENCE [LARGE SCALE GENOMIC DNA]</scope>
    <source>
        <strain evidence="15 16">cv. Zhongwan 6</strain>
    </source>
</reference>
<evidence type="ECO:0000256" key="13">
    <source>
        <dbReference type="SAM" id="MobiDB-lite"/>
    </source>
</evidence>
<dbReference type="FunFam" id="3.30.1490.100:FF:000004">
    <property type="entry name" value="DNA polymerase IV"/>
    <property type="match status" value="1"/>
</dbReference>
<accession>A0A9D4Y566</accession>
<evidence type="ECO:0000256" key="6">
    <source>
        <dbReference type="ARBA" id="ARBA00022723"/>
    </source>
</evidence>
<comment type="caution">
    <text evidence="15">The sequence shown here is derived from an EMBL/GenBank/DDBJ whole genome shotgun (WGS) entry which is preliminary data.</text>
</comment>
<keyword evidence="16" id="KW-1185">Reference proteome</keyword>
<keyword evidence="6" id="KW-0479">Metal-binding</keyword>
<dbReference type="SUPFAM" id="SSF100879">
    <property type="entry name" value="Lesion bypass DNA polymerase (Y-family), little finger domain"/>
    <property type="match status" value="1"/>
</dbReference>
<evidence type="ECO:0000256" key="2">
    <source>
        <dbReference type="ARBA" id="ARBA00012417"/>
    </source>
</evidence>
<dbReference type="InterPro" id="IPR036775">
    <property type="entry name" value="DNA_pol_Y-fam_lit_finger_sf"/>
</dbReference>
<dbReference type="InterPro" id="IPR041298">
    <property type="entry name" value="UBZ3"/>
</dbReference>
<feature type="region of interest" description="Disordered" evidence="13">
    <location>
        <begin position="556"/>
        <end position="589"/>
    </location>
</feature>
<gene>
    <name evidence="15" type="ORF">KIW84_020480</name>
</gene>
<keyword evidence="11" id="KW-0539">Nucleus</keyword>
<evidence type="ECO:0000313" key="16">
    <source>
        <dbReference type="Proteomes" id="UP001058974"/>
    </source>
</evidence>
<protein>
    <recommendedName>
        <fullName evidence="2">DNA-directed DNA polymerase</fullName>
        <ecNumber evidence="2">2.7.7.7</ecNumber>
    </recommendedName>
</protein>
<dbReference type="EC" id="2.7.7.7" evidence="2"/>